<dbReference type="Proteomes" id="UP000006054">
    <property type="component" value="Chromosome"/>
</dbReference>
<dbReference type="GO" id="GO:0005886">
    <property type="term" value="C:plasma membrane"/>
    <property type="evidence" value="ECO:0007669"/>
    <property type="project" value="UniProtKB-SubCell"/>
</dbReference>
<evidence type="ECO:0000256" key="8">
    <source>
        <dbReference type="SAM" id="Phobius"/>
    </source>
</evidence>
<evidence type="ECO:0000256" key="5">
    <source>
        <dbReference type="ARBA" id="ARBA00022692"/>
    </source>
</evidence>
<feature type="transmembrane region" description="Helical" evidence="8">
    <location>
        <begin position="207"/>
        <end position="229"/>
    </location>
</feature>
<protein>
    <submittedName>
        <fullName evidence="9">Putative permease</fullName>
    </submittedName>
</protein>
<keyword evidence="6 8" id="KW-1133">Transmembrane helix</keyword>
<evidence type="ECO:0000256" key="3">
    <source>
        <dbReference type="ARBA" id="ARBA00022448"/>
    </source>
</evidence>
<accession>I4AHJ8</accession>
<evidence type="ECO:0000256" key="2">
    <source>
        <dbReference type="ARBA" id="ARBA00009773"/>
    </source>
</evidence>
<evidence type="ECO:0000256" key="1">
    <source>
        <dbReference type="ARBA" id="ARBA00004651"/>
    </source>
</evidence>
<keyword evidence="10" id="KW-1185">Reference proteome</keyword>
<dbReference type="PANTHER" id="PTHR21716:SF53">
    <property type="entry name" value="PERMEASE PERM-RELATED"/>
    <property type="match status" value="1"/>
</dbReference>
<evidence type="ECO:0000313" key="10">
    <source>
        <dbReference type="Proteomes" id="UP000006054"/>
    </source>
</evidence>
<evidence type="ECO:0000256" key="7">
    <source>
        <dbReference type="ARBA" id="ARBA00023136"/>
    </source>
</evidence>
<evidence type="ECO:0000313" key="9">
    <source>
        <dbReference type="EMBL" id="AFM03433.1"/>
    </source>
</evidence>
<dbReference type="GO" id="GO:0055085">
    <property type="term" value="P:transmembrane transport"/>
    <property type="evidence" value="ECO:0007669"/>
    <property type="project" value="TreeGrafter"/>
</dbReference>
<dbReference type="EMBL" id="CP003345">
    <property type="protein sequence ID" value="AFM03433.1"/>
    <property type="molecule type" value="Genomic_DNA"/>
</dbReference>
<name>I4AHJ8_BERLS</name>
<keyword evidence="5 8" id="KW-0812">Transmembrane</keyword>
<dbReference type="HOGENOM" id="CLU_031275_0_2_10"/>
<feature type="transmembrane region" description="Helical" evidence="8">
    <location>
        <begin position="156"/>
        <end position="173"/>
    </location>
</feature>
<dbReference type="OrthoDB" id="9793390at2"/>
<feature type="transmembrane region" description="Helical" evidence="8">
    <location>
        <begin position="38"/>
        <end position="55"/>
    </location>
</feature>
<feature type="transmembrane region" description="Helical" evidence="8">
    <location>
        <begin position="235"/>
        <end position="264"/>
    </location>
</feature>
<keyword evidence="4" id="KW-1003">Cell membrane</keyword>
<dbReference type="PANTHER" id="PTHR21716">
    <property type="entry name" value="TRANSMEMBRANE PROTEIN"/>
    <property type="match status" value="1"/>
</dbReference>
<evidence type="ECO:0000256" key="4">
    <source>
        <dbReference type="ARBA" id="ARBA00022475"/>
    </source>
</evidence>
<proteinExistence type="inferred from homology"/>
<organism evidence="9 10">
    <name type="scientific">Bernardetia litoralis (strain ATCC 23117 / DSM 6794 / NBRC 15988 / NCIMB 1366 / Fx l1 / Sio-4)</name>
    <name type="common">Flexibacter litoralis</name>
    <dbReference type="NCBI Taxonomy" id="880071"/>
    <lineage>
        <taxon>Bacteria</taxon>
        <taxon>Pseudomonadati</taxon>
        <taxon>Bacteroidota</taxon>
        <taxon>Cytophagia</taxon>
        <taxon>Cytophagales</taxon>
        <taxon>Bernardetiaceae</taxon>
        <taxon>Bernardetia</taxon>
    </lineage>
</organism>
<feature type="transmembrane region" description="Helical" evidence="8">
    <location>
        <begin position="271"/>
        <end position="291"/>
    </location>
</feature>
<feature type="transmembrane region" description="Helical" evidence="8">
    <location>
        <begin position="303"/>
        <end position="326"/>
    </location>
</feature>
<comment type="similarity">
    <text evidence="2">Belongs to the autoinducer-2 exporter (AI-2E) (TC 2.A.86) family.</text>
</comment>
<feature type="transmembrane region" description="Helical" evidence="8">
    <location>
        <begin position="67"/>
        <end position="87"/>
    </location>
</feature>
<feature type="transmembrane region" description="Helical" evidence="8">
    <location>
        <begin position="12"/>
        <end position="32"/>
    </location>
</feature>
<keyword evidence="7 8" id="KW-0472">Membrane</keyword>
<dbReference type="InterPro" id="IPR002549">
    <property type="entry name" value="AI-2E-like"/>
</dbReference>
<dbReference type="AlphaFoldDB" id="I4AHJ8"/>
<dbReference type="Pfam" id="PF01594">
    <property type="entry name" value="AI-2E_transport"/>
    <property type="match status" value="1"/>
</dbReference>
<keyword evidence="3" id="KW-0813">Transport</keyword>
<dbReference type="STRING" id="880071.Fleli_0985"/>
<sequence precursor="true">MNDNLQFTKLPFSVKTAFFIIAFLVLFTFSIIEAKGLLIPFTYSVLISFILYPLCKFFEKKGIPRTFSILLCFFIVVAGLFGLFYFFSTQVVSIVSEFEDFRGKLLNLVHQGIEQYNKIVPNSKLDDESLFNQSKEWLSSSGTSFLSGTLNQTSNFFSGLILVPIYVFLLLLYRTGIRKVLLRFVHHDYRVAFTHLLTDVQQVGQKYIGGLITIIFIIGILDSVALWIIGVDSPFFFGFLAACLAIIPYIGTGIGALLPALYALMNHSPTTALYVLIAFWAVQFLEGNFLTPKIIGGEVSLNPLAAILSLVAGGFVWGLSGMVLFIPLAAIMKIVCQNYTELEPIAGLMGDEITQGNDIVRGKNHEPRKPFWKKLLK</sequence>
<evidence type="ECO:0000256" key="6">
    <source>
        <dbReference type="ARBA" id="ARBA00022989"/>
    </source>
</evidence>
<dbReference type="eggNOG" id="COG0628">
    <property type="taxonomic scope" value="Bacteria"/>
</dbReference>
<comment type="subcellular location">
    <subcellularLocation>
        <location evidence="1">Cell membrane</location>
        <topology evidence="1">Multi-pass membrane protein</topology>
    </subcellularLocation>
</comment>
<gene>
    <name evidence="9" type="ordered locus">Fleli_0985</name>
</gene>
<reference evidence="10" key="1">
    <citation type="submission" date="2012-06" db="EMBL/GenBank/DDBJ databases">
        <title>The complete genome of Flexibacter litoralis DSM 6794.</title>
        <authorList>
            <person name="Lucas S."/>
            <person name="Copeland A."/>
            <person name="Lapidus A."/>
            <person name="Glavina del Rio T."/>
            <person name="Dalin E."/>
            <person name="Tice H."/>
            <person name="Bruce D."/>
            <person name="Goodwin L."/>
            <person name="Pitluck S."/>
            <person name="Peters L."/>
            <person name="Ovchinnikova G."/>
            <person name="Lu M."/>
            <person name="Kyrpides N."/>
            <person name="Mavromatis K."/>
            <person name="Ivanova N."/>
            <person name="Brettin T."/>
            <person name="Detter J.C."/>
            <person name="Han C."/>
            <person name="Larimer F."/>
            <person name="Land M."/>
            <person name="Hauser L."/>
            <person name="Markowitz V."/>
            <person name="Cheng J.-F."/>
            <person name="Hugenholtz P."/>
            <person name="Woyke T."/>
            <person name="Wu D."/>
            <person name="Spring S."/>
            <person name="Lang E."/>
            <person name="Kopitz M."/>
            <person name="Brambilla E."/>
            <person name="Klenk H.-P."/>
            <person name="Eisen J.A."/>
        </authorList>
    </citation>
    <scope>NUCLEOTIDE SEQUENCE [LARGE SCALE GENOMIC DNA]</scope>
    <source>
        <strain evidence="10">ATCC 23117 / DSM 6794 / NBRC 15988 / NCIMB 1366 / Sio-4</strain>
    </source>
</reference>
<dbReference type="KEGG" id="fli:Fleli_0985"/>
<dbReference type="RefSeq" id="WP_014796891.1">
    <property type="nucleotide sequence ID" value="NC_018018.1"/>
</dbReference>